<dbReference type="NCBIfam" id="NF001319">
    <property type="entry name" value="PRK00258.3-3"/>
    <property type="match status" value="1"/>
</dbReference>
<comment type="pathway">
    <text evidence="1 10">Metabolic intermediate biosynthesis; chorismate biosynthesis; chorismate from D-erythrose 4-phosphate and phosphoenolpyruvate: step 4/7.</text>
</comment>
<dbReference type="GO" id="GO:0004764">
    <property type="term" value="F:shikimate 3-dehydrogenase (NADP+) activity"/>
    <property type="evidence" value="ECO:0007669"/>
    <property type="project" value="UniProtKB-UniRule"/>
</dbReference>
<evidence type="ECO:0000256" key="3">
    <source>
        <dbReference type="ARBA" id="ARBA00022857"/>
    </source>
</evidence>
<dbReference type="InterPro" id="IPR006151">
    <property type="entry name" value="Shikm_DH/Glu-tRNA_Rdtase"/>
</dbReference>
<dbReference type="Gene3D" id="3.40.50.720">
    <property type="entry name" value="NAD(P)-binding Rossmann-like Domain"/>
    <property type="match status" value="1"/>
</dbReference>
<dbReference type="GO" id="GO:0050661">
    <property type="term" value="F:NADP binding"/>
    <property type="evidence" value="ECO:0007669"/>
    <property type="project" value="InterPro"/>
</dbReference>
<evidence type="ECO:0000313" key="15">
    <source>
        <dbReference type="Proteomes" id="UP000199520"/>
    </source>
</evidence>
<feature type="binding site" evidence="10">
    <location>
        <position position="225"/>
    </location>
    <ligand>
        <name>NADP(+)</name>
        <dbReference type="ChEBI" id="CHEBI:58349"/>
    </ligand>
</feature>
<dbReference type="SUPFAM" id="SSF53223">
    <property type="entry name" value="Aminoacid dehydrogenase-like, N-terminal domain"/>
    <property type="match status" value="1"/>
</dbReference>
<evidence type="ECO:0000256" key="8">
    <source>
        <dbReference type="ARBA" id="ARBA00052329"/>
    </source>
</evidence>
<evidence type="ECO:0000256" key="4">
    <source>
        <dbReference type="ARBA" id="ARBA00023002"/>
    </source>
</evidence>
<comment type="catalytic activity">
    <reaction evidence="8">
        <text>shikimate + NAD(+) = 3-dehydroshikimate + NADH + H(+)</text>
        <dbReference type="Rhea" id="RHEA:17741"/>
        <dbReference type="ChEBI" id="CHEBI:15378"/>
        <dbReference type="ChEBI" id="CHEBI:16630"/>
        <dbReference type="ChEBI" id="CHEBI:36208"/>
        <dbReference type="ChEBI" id="CHEBI:57540"/>
        <dbReference type="ChEBI" id="CHEBI:57945"/>
    </reaction>
</comment>
<dbReference type="FunFam" id="3.40.50.720:FF:000086">
    <property type="entry name" value="Quinate/shikimate dehydrogenase"/>
    <property type="match status" value="1"/>
</dbReference>
<dbReference type="RefSeq" id="WP_090932668.1">
    <property type="nucleotide sequence ID" value="NZ_FOTS01000003.1"/>
</dbReference>
<dbReference type="Pfam" id="PF01488">
    <property type="entry name" value="Shikimate_DH"/>
    <property type="match status" value="1"/>
</dbReference>
<dbReference type="Gene3D" id="3.40.50.10860">
    <property type="entry name" value="Leucine Dehydrogenase, chain A, domain 1"/>
    <property type="match status" value="1"/>
</dbReference>
<keyword evidence="2 10" id="KW-0028">Amino-acid biosynthesis</keyword>
<comment type="pathway">
    <text evidence="9">Aromatic compound metabolism; 3,4-dihydroxybenzoate biosynthesis; 3-dehydroquinate from D-quinate (NAD(+) route).</text>
</comment>
<dbReference type="PANTHER" id="PTHR21089">
    <property type="entry name" value="SHIKIMATE DEHYDROGENASE"/>
    <property type="match status" value="1"/>
</dbReference>
<evidence type="ECO:0000256" key="9">
    <source>
        <dbReference type="ARBA" id="ARBA00060613"/>
    </source>
</evidence>
<evidence type="ECO:0000256" key="5">
    <source>
        <dbReference type="ARBA" id="ARBA00023141"/>
    </source>
</evidence>
<evidence type="ECO:0000256" key="7">
    <source>
        <dbReference type="ARBA" id="ARBA00051639"/>
    </source>
</evidence>
<feature type="domain" description="Shikimate dehydrogenase substrate binding N-terminal" evidence="12">
    <location>
        <begin position="11"/>
        <end position="93"/>
    </location>
</feature>
<evidence type="ECO:0000259" key="12">
    <source>
        <dbReference type="Pfam" id="PF08501"/>
    </source>
</evidence>
<dbReference type="OrthoDB" id="9792692at2"/>
<feature type="binding site" evidence="10">
    <location>
        <begin position="130"/>
        <end position="134"/>
    </location>
    <ligand>
        <name>NADP(+)</name>
        <dbReference type="ChEBI" id="CHEBI:58349"/>
    </ligand>
</feature>
<gene>
    <name evidence="10" type="primary">aroE</name>
    <name evidence="14" type="ORF">SAMN04490355_1003171</name>
</gene>
<keyword evidence="5 10" id="KW-0057">Aromatic amino acid biosynthesis</keyword>
<feature type="binding site" evidence="10">
    <location>
        <begin position="19"/>
        <end position="21"/>
    </location>
    <ligand>
        <name>shikimate</name>
        <dbReference type="ChEBI" id="CHEBI:36208"/>
    </ligand>
</feature>
<comment type="catalytic activity">
    <reaction evidence="7">
        <text>L-quinate + NAD(+) = 3-dehydroquinate + NADH + H(+)</text>
        <dbReference type="Rhea" id="RHEA:22364"/>
        <dbReference type="ChEBI" id="CHEBI:15378"/>
        <dbReference type="ChEBI" id="CHEBI:29751"/>
        <dbReference type="ChEBI" id="CHEBI:32364"/>
        <dbReference type="ChEBI" id="CHEBI:57540"/>
        <dbReference type="ChEBI" id="CHEBI:57945"/>
        <dbReference type="EC" id="1.1.1.24"/>
    </reaction>
</comment>
<dbReference type="InterPro" id="IPR041121">
    <property type="entry name" value="SDH_C"/>
</dbReference>
<feature type="active site" description="Proton acceptor" evidence="10">
    <location>
        <position position="70"/>
    </location>
</feature>
<organism evidence="14 15">
    <name type="scientific">Pelosinus propionicus DSM 13327</name>
    <dbReference type="NCBI Taxonomy" id="1123291"/>
    <lineage>
        <taxon>Bacteria</taxon>
        <taxon>Bacillati</taxon>
        <taxon>Bacillota</taxon>
        <taxon>Negativicutes</taxon>
        <taxon>Selenomonadales</taxon>
        <taxon>Sporomusaceae</taxon>
        <taxon>Pelosinus</taxon>
    </lineage>
</organism>
<sequence>MITSKTKKIGILGWPLGHSLSPIMHNAAFEALHLDFVYVPLPVHPENLAQAVAGLKVMDFAGVNVTIPHKVKIMSYLDEIDFSAQLVGAVNTVVIKDGKSIGYNTDAQGFVRSVLSNSVKITEQTAVMLGAGGAARAVACGLFQHGIKKVIIGARNLEKAQQFVRNFSTNVDIQAYDWEDYDFQNLLQECDILINSTPIGMSVHDTEVLPIPWESLNPDAVICDLIYNPSKTQLLLSAKKHGHIALNGLGMLIEQGALAFELWTGEQAPRQIMTDALKEYL</sequence>
<dbReference type="AlphaFoldDB" id="A0A1I4HDN2"/>
<dbReference type="UniPathway" id="UPA00053">
    <property type="reaction ID" value="UER00087"/>
</dbReference>
<dbReference type="NCBIfam" id="NF001314">
    <property type="entry name" value="PRK00258.2-2"/>
    <property type="match status" value="1"/>
</dbReference>
<dbReference type="InterPro" id="IPR022893">
    <property type="entry name" value="Shikimate_DH_fam"/>
</dbReference>
<reference evidence="15" key="1">
    <citation type="submission" date="2016-10" db="EMBL/GenBank/DDBJ databases">
        <authorList>
            <person name="Varghese N."/>
            <person name="Submissions S."/>
        </authorList>
    </citation>
    <scope>NUCLEOTIDE SEQUENCE [LARGE SCALE GENOMIC DNA]</scope>
    <source>
        <strain evidence="15">DSM 13327</strain>
    </source>
</reference>
<evidence type="ECO:0000256" key="6">
    <source>
        <dbReference type="ARBA" id="ARBA00049442"/>
    </source>
</evidence>
<feature type="domain" description="Quinate/shikimate 5-dehydrogenase/glutamyl-tRNA reductase" evidence="11">
    <location>
        <begin position="120"/>
        <end position="197"/>
    </location>
</feature>
<dbReference type="SUPFAM" id="SSF51735">
    <property type="entry name" value="NAD(P)-binding Rossmann-fold domains"/>
    <property type="match status" value="1"/>
</dbReference>
<comment type="caution">
    <text evidence="10">Lacks conserved residue(s) required for the propagation of feature annotation.</text>
</comment>
<feature type="binding site" evidence="10">
    <location>
        <position position="66"/>
    </location>
    <ligand>
        <name>shikimate</name>
        <dbReference type="ChEBI" id="CHEBI:36208"/>
    </ligand>
</feature>
<dbReference type="EMBL" id="FOTS01000003">
    <property type="protein sequence ID" value="SFL40355.1"/>
    <property type="molecule type" value="Genomic_DNA"/>
</dbReference>
<dbReference type="STRING" id="1123291.SAMN04490355_1003171"/>
<dbReference type="Proteomes" id="UP000199520">
    <property type="component" value="Unassembled WGS sequence"/>
</dbReference>
<protein>
    <recommendedName>
        <fullName evidence="10">Shikimate dehydrogenase (NADP(+))</fullName>
        <shortName evidence="10">SDH</shortName>
        <ecNumber evidence="10">1.1.1.25</ecNumber>
    </recommendedName>
</protein>
<accession>A0A1I4HDN2</accession>
<evidence type="ECO:0000259" key="11">
    <source>
        <dbReference type="Pfam" id="PF01488"/>
    </source>
</evidence>
<dbReference type="Pfam" id="PF18317">
    <property type="entry name" value="SDH_C"/>
    <property type="match status" value="1"/>
</dbReference>
<feature type="binding site" evidence="10">
    <location>
        <position position="248"/>
    </location>
    <ligand>
        <name>NADP(+)</name>
        <dbReference type="ChEBI" id="CHEBI:58349"/>
    </ligand>
</feature>
<comment type="catalytic activity">
    <reaction evidence="6 10">
        <text>shikimate + NADP(+) = 3-dehydroshikimate + NADPH + H(+)</text>
        <dbReference type="Rhea" id="RHEA:17737"/>
        <dbReference type="ChEBI" id="CHEBI:15378"/>
        <dbReference type="ChEBI" id="CHEBI:16630"/>
        <dbReference type="ChEBI" id="CHEBI:36208"/>
        <dbReference type="ChEBI" id="CHEBI:57783"/>
        <dbReference type="ChEBI" id="CHEBI:58349"/>
        <dbReference type="EC" id="1.1.1.25"/>
    </reaction>
</comment>
<dbReference type="EC" id="1.1.1.25" evidence="10"/>
<evidence type="ECO:0000256" key="10">
    <source>
        <dbReference type="HAMAP-Rule" id="MF_00222"/>
    </source>
</evidence>
<feature type="binding site" evidence="10">
    <location>
        <position position="255"/>
    </location>
    <ligand>
        <name>shikimate</name>
        <dbReference type="ChEBI" id="CHEBI:36208"/>
    </ligand>
</feature>
<dbReference type="CDD" id="cd01065">
    <property type="entry name" value="NAD_bind_Shikimate_DH"/>
    <property type="match status" value="1"/>
</dbReference>
<dbReference type="InterPro" id="IPR011342">
    <property type="entry name" value="Shikimate_DH"/>
</dbReference>
<comment type="similarity">
    <text evidence="10">Belongs to the shikimate dehydrogenase family.</text>
</comment>
<dbReference type="GO" id="GO:0009073">
    <property type="term" value="P:aromatic amino acid family biosynthetic process"/>
    <property type="evidence" value="ECO:0007669"/>
    <property type="project" value="UniProtKB-KW"/>
</dbReference>
<dbReference type="GO" id="GO:0009423">
    <property type="term" value="P:chorismate biosynthetic process"/>
    <property type="evidence" value="ECO:0007669"/>
    <property type="project" value="UniProtKB-UniRule"/>
</dbReference>
<keyword evidence="4 10" id="KW-0560">Oxidoreductase</keyword>
<dbReference type="GO" id="GO:0008652">
    <property type="term" value="P:amino acid biosynthetic process"/>
    <property type="evidence" value="ECO:0007669"/>
    <property type="project" value="UniProtKB-KW"/>
</dbReference>
<evidence type="ECO:0000259" key="13">
    <source>
        <dbReference type="Pfam" id="PF18317"/>
    </source>
</evidence>
<feature type="domain" description="SDH C-terminal" evidence="13">
    <location>
        <begin position="248"/>
        <end position="278"/>
    </location>
</feature>
<dbReference type="GO" id="GO:0052734">
    <property type="term" value="F:shikimate 3-dehydrogenase (NAD+) activity"/>
    <property type="evidence" value="ECO:0007669"/>
    <property type="project" value="RHEA"/>
</dbReference>
<proteinExistence type="inferred from homology"/>
<feature type="binding site" evidence="10">
    <location>
        <position position="91"/>
    </location>
    <ligand>
        <name>shikimate</name>
        <dbReference type="ChEBI" id="CHEBI:36208"/>
    </ligand>
</feature>
<keyword evidence="15" id="KW-1185">Reference proteome</keyword>
<feature type="binding site" evidence="10">
    <location>
        <position position="106"/>
    </location>
    <ligand>
        <name>shikimate</name>
        <dbReference type="ChEBI" id="CHEBI:36208"/>
    </ligand>
</feature>
<comment type="subunit">
    <text evidence="10">Homodimer.</text>
</comment>
<dbReference type="PANTHER" id="PTHR21089:SF1">
    <property type="entry name" value="BIFUNCTIONAL 3-DEHYDROQUINATE DEHYDRATASE_SHIKIMATE DEHYDROGENASE, CHLOROPLASTIC"/>
    <property type="match status" value="1"/>
</dbReference>
<name>A0A1I4HDN2_9FIRM</name>
<dbReference type="InterPro" id="IPR013708">
    <property type="entry name" value="Shikimate_DH-bd_N"/>
</dbReference>
<dbReference type="NCBIfam" id="TIGR00507">
    <property type="entry name" value="aroE"/>
    <property type="match status" value="1"/>
</dbReference>
<dbReference type="InterPro" id="IPR036291">
    <property type="entry name" value="NAD(P)-bd_dom_sf"/>
</dbReference>
<dbReference type="HAMAP" id="MF_00222">
    <property type="entry name" value="Shikimate_DH_AroE"/>
    <property type="match status" value="1"/>
</dbReference>
<dbReference type="Pfam" id="PF08501">
    <property type="entry name" value="Shikimate_dh_N"/>
    <property type="match status" value="1"/>
</dbReference>
<feature type="binding site" evidence="10">
    <location>
        <position position="227"/>
    </location>
    <ligand>
        <name>shikimate</name>
        <dbReference type="ChEBI" id="CHEBI:36208"/>
    </ligand>
</feature>
<evidence type="ECO:0000313" key="14">
    <source>
        <dbReference type="EMBL" id="SFL40355.1"/>
    </source>
</evidence>
<evidence type="ECO:0000256" key="1">
    <source>
        <dbReference type="ARBA" id="ARBA00004871"/>
    </source>
</evidence>
<dbReference type="GO" id="GO:0030266">
    <property type="term" value="F:quinate 3-dehydrogenase (NAD+) activity"/>
    <property type="evidence" value="ECO:0007669"/>
    <property type="project" value="UniProtKB-EC"/>
</dbReference>
<comment type="function">
    <text evidence="10">Involved in the biosynthesis of the chorismate, which leads to the biosynthesis of aromatic amino acids. Catalyzes the reversible NADPH linked reduction of 3-dehydroshikimate (DHSA) to yield shikimate (SA).</text>
</comment>
<keyword evidence="3 10" id="KW-0521">NADP</keyword>
<dbReference type="GO" id="GO:0019632">
    <property type="term" value="P:shikimate metabolic process"/>
    <property type="evidence" value="ECO:0007669"/>
    <property type="project" value="InterPro"/>
</dbReference>
<evidence type="ECO:0000256" key="2">
    <source>
        <dbReference type="ARBA" id="ARBA00022605"/>
    </source>
</evidence>
<dbReference type="InterPro" id="IPR046346">
    <property type="entry name" value="Aminoacid_DH-like_N_sf"/>
</dbReference>